<keyword evidence="5 8" id="KW-1133">Transmembrane helix</keyword>
<name>A0AAF1B6E7_DAUCS</name>
<reference evidence="10" key="1">
    <citation type="journal article" date="2016" name="Nat. Genet.">
        <title>A high-quality carrot genome assembly provides new insights into carotenoid accumulation and asterid genome evolution.</title>
        <authorList>
            <person name="Iorizzo M."/>
            <person name="Ellison S."/>
            <person name="Senalik D."/>
            <person name="Zeng P."/>
            <person name="Satapoomin P."/>
            <person name="Huang J."/>
            <person name="Bowman M."/>
            <person name="Iovene M."/>
            <person name="Sanseverino W."/>
            <person name="Cavagnaro P."/>
            <person name="Yildiz M."/>
            <person name="Macko-Podgorni A."/>
            <person name="Moranska E."/>
            <person name="Grzebelus E."/>
            <person name="Grzebelus D."/>
            <person name="Ashrafi H."/>
            <person name="Zheng Z."/>
            <person name="Cheng S."/>
            <person name="Spooner D."/>
            <person name="Van Deynze A."/>
            <person name="Simon P."/>
        </authorList>
    </citation>
    <scope>NUCLEOTIDE SEQUENCE</scope>
    <source>
        <tissue evidence="10">Leaf</tissue>
    </source>
</reference>
<evidence type="ECO:0000256" key="7">
    <source>
        <dbReference type="ARBA" id="ARBA00049662"/>
    </source>
</evidence>
<keyword evidence="4" id="KW-0029">Amino-acid transport</keyword>
<feature type="transmembrane region" description="Helical" evidence="8">
    <location>
        <begin position="452"/>
        <end position="472"/>
    </location>
</feature>
<dbReference type="Pfam" id="PF01490">
    <property type="entry name" value="Aa_trans"/>
    <property type="match status" value="1"/>
</dbReference>
<reference evidence="10" key="2">
    <citation type="submission" date="2022-03" db="EMBL/GenBank/DDBJ databases">
        <title>Draft title - Genomic analysis of global carrot germplasm unveils the trajectory of domestication and the origin of high carotenoid orange carrot.</title>
        <authorList>
            <person name="Iorizzo M."/>
            <person name="Ellison S."/>
            <person name="Senalik D."/>
            <person name="Macko-Podgorni A."/>
            <person name="Grzebelus D."/>
            <person name="Bostan H."/>
            <person name="Rolling W."/>
            <person name="Curaba J."/>
            <person name="Simon P."/>
        </authorList>
    </citation>
    <scope>NUCLEOTIDE SEQUENCE</scope>
    <source>
        <tissue evidence="10">Leaf</tissue>
    </source>
</reference>
<keyword evidence="2" id="KW-0813">Transport</keyword>
<keyword evidence="11" id="KW-1185">Reference proteome</keyword>
<feature type="transmembrane region" description="Helical" evidence="8">
    <location>
        <begin position="185"/>
        <end position="208"/>
    </location>
</feature>
<evidence type="ECO:0000256" key="3">
    <source>
        <dbReference type="ARBA" id="ARBA00022692"/>
    </source>
</evidence>
<comment type="similarity">
    <text evidence="7">Belongs to the amino acid/polyamine transporter 2 family. Amino acid/auxin permease (AAAP) (TC 2.A.18.5) subfamily.</text>
</comment>
<accession>A0AAF1B6E7</accession>
<feature type="transmembrane region" description="Helical" evidence="8">
    <location>
        <begin position="372"/>
        <end position="396"/>
    </location>
</feature>
<feature type="transmembrane region" description="Helical" evidence="8">
    <location>
        <begin position="270"/>
        <end position="290"/>
    </location>
</feature>
<feature type="transmembrane region" description="Helical" evidence="8">
    <location>
        <begin position="297"/>
        <end position="319"/>
    </location>
</feature>
<dbReference type="InterPro" id="IPR013057">
    <property type="entry name" value="AA_transpt_TM"/>
</dbReference>
<feature type="transmembrane region" description="Helical" evidence="8">
    <location>
        <begin position="478"/>
        <end position="501"/>
    </location>
</feature>
<comment type="subcellular location">
    <subcellularLocation>
        <location evidence="1">Membrane</location>
        <topology evidence="1">Multi-pass membrane protein</topology>
    </subcellularLocation>
</comment>
<keyword evidence="6 8" id="KW-0472">Membrane</keyword>
<evidence type="ECO:0000313" key="10">
    <source>
        <dbReference type="EMBL" id="WOH06368.1"/>
    </source>
</evidence>
<keyword evidence="3 8" id="KW-0812">Transmembrane</keyword>
<evidence type="ECO:0000256" key="2">
    <source>
        <dbReference type="ARBA" id="ARBA00022448"/>
    </source>
</evidence>
<evidence type="ECO:0000256" key="5">
    <source>
        <dbReference type="ARBA" id="ARBA00022989"/>
    </source>
</evidence>
<dbReference type="AlphaFoldDB" id="A0AAF1B6E7"/>
<feature type="domain" description="Amino acid transporter transmembrane" evidence="9">
    <location>
        <begin position="155"/>
        <end position="534"/>
    </location>
</feature>
<feature type="transmembrane region" description="Helical" evidence="8">
    <location>
        <begin position="416"/>
        <end position="440"/>
    </location>
</feature>
<feature type="transmembrane region" description="Helical" evidence="8">
    <location>
        <begin position="228"/>
        <end position="250"/>
    </location>
</feature>
<dbReference type="Proteomes" id="UP000077755">
    <property type="component" value="Chromosome 6"/>
</dbReference>
<evidence type="ECO:0000256" key="1">
    <source>
        <dbReference type="ARBA" id="ARBA00004141"/>
    </source>
</evidence>
<organism evidence="10 11">
    <name type="scientific">Daucus carota subsp. sativus</name>
    <name type="common">Carrot</name>
    <dbReference type="NCBI Taxonomy" id="79200"/>
    <lineage>
        <taxon>Eukaryota</taxon>
        <taxon>Viridiplantae</taxon>
        <taxon>Streptophyta</taxon>
        <taxon>Embryophyta</taxon>
        <taxon>Tracheophyta</taxon>
        <taxon>Spermatophyta</taxon>
        <taxon>Magnoliopsida</taxon>
        <taxon>eudicotyledons</taxon>
        <taxon>Gunneridae</taxon>
        <taxon>Pentapetalae</taxon>
        <taxon>asterids</taxon>
        <taxon>campanulids</taxon>
        <taxon>Apiales</taxon>
        <taxon>Apiaceae</taxon>
        <taxon>Apioideae</taxon>
        <taxon>Scandiceae</taxon>
        <taxon>Daucinae</taxon>
        <taxon>Daucus</taxon>
        <taxon>Daucus sect. Daucus</taxon>
    </lineage>
</organism>
<evidence type="ECO:0000256" key="8">
    <source>
        <dbReference type="SAM" id="Phobius"/>
    </source>
</evidence>
<dbReference type="EMBL" id="CP093348">
    <property type="protein sequence ID" value="WOH06368.1"/>
    <property type="molecule type" value="Genomic_DNA"/>
</dbReference>
<proteinExistence type="inferred from homology"/>
<feature type="transmembrane region" description="Helical" evidence="8">
    <location>
        <begin position="513"/>
        <end position="532"/>
    </location>
</feature>
<gene>
    <name evidence="10" type="ORF">DCAR_0625794</name>
</gene>
<dbReference type="PANTHER" id="PTHR22950">
    <property type="entry name" value="AMINO ACID TRANSPORTER"/>
    <property type="match status" value="1"/>
</dbReference>
<sequence>MSAAVTDNKDQDVEFFLDSDAADTNAETDDYSLDFDDVSVGPGCAVADVADNERDVGEFTSSQWPQSYKESIDAYTISAAPGFGSFRDAFNSSFTGGDMDNQSNFDLDERAPLLSDLEKNKVDQCRILQSQTSCLCMTSMHRKHAGELPISQGCTFLQTLFNGLNALAGIGLLSTPYALKEAGWFSLAILIVLGAVCCYTASLMRYCFESREGIYTFPDMGEAAFGKYGRIIVAIILYAELYTSTVEFIIMEADNLTKLFPGTHIDWSGLQLDSTHFFAILVVLVILPTVCMKDLRLVSYLSAGGVIATMTIVLCMLLLGTVHNVGFHYSGPVMDWGGVPFALGVYGFCYSGHSVFPNIYHSMADKTKFTKALMICFMLCILMYGGAAVMGFLMFGEGTLSQITLNMPSNYAASKVALWTIVIIPLTKFALFINPLALSIEELLPPALCESLWCFILLRTTIVVSALAVAFVLPFFGIVMALIGSLMSVLMAVILPSACFLKIIGKKATTAQIVLSIVIIGLGVVCAASGTYSSVSNLLHEF</sequence>
<protein>
    <recommendedName>
        <fullName evidence="9">Amino acid transporter transmembrane domain-containing protein</fullName>
    </recommendedName>
</protein>
<evidence type="ECO:0000256" key="4">
    <source>
        <dbReference type="ARBA" id="ARBA00022970"/>
    </source>
</evidence>
<dbReference type="PANTHER" id="PTHR22950:SF701">
    <property type="entry name" value="AMINO ACID TRANSPORTER AVT1A-LIKE"/>
    <property type="match status" value="1"/>
</dbReference>
<dbReference type="GO" id="GO:0015179">
    <property type="term" value="F:L-amino acid transmembrane transporter activity"/>
    <property type="evidence" value="ECO:0007669"/>
    <property type="project" value="TreeGrafter"/>
</dbReference>
<dbReference type="GO" id="GO:0005774">
    <property type="term" value="C:vacuolar membrane"/>
    <property type="evidence" value="ECO:0007669"/>
    <property type="project" value="TreeGrafter"/>
</dbReference>
<evidence type="ECO:0000259" key="9">
    <source>
        <dbReference type="Pfam" id="PF01490"/>
    </source>
</evidence>
<evidence type="ECO:0000256" key="6">
    <source>
        <dbReference type="ARBA" id="ARBA00023136"/>
    </source>
</evidence>
<dbReference type="FunFam" id="1.20.1740.10:FF:000047">
    <property type="entry name" value="Amino acid transporter AVT1A"/>
    <property type="match status" value="1"/>
</dbReference>
<evidence type="ECO:0000313" key="11">
    <source>
        <dbReference type="Proteomes" id="UP000077755"/>
    </source>
</evidence>
<dbReference type="KEGG" id="dcr:108226655"/>
<feature type="transmembrane region" description="Helical" evidence="8">
    <location>
        <begin position="339"/>
        <end position="360"/>
    </location>
</feature>